<feature type="region of interest" description="Disordered" evidence="4">
    <location>
        <begin position="1"/>
        <end position="23"/>
    </location>
</feature>
<keyword evidence="7" id="KW-1185">Reference proteome</keyword>
<proteinExistence type="predicted"/>
<dbReference type="EMBL" id="MU865035">
    <property type="protein sequence ID" value="KAK4459488.1"/>
    <property type="molecule type" value="Genomic_DNA"/>
</dbReference>
<organism evidence="6 7">
    <name type="scientific">Cladorrhinum samala</name>
    <dbReference type="NCBI Taxonomy" id="585594"/>
    <lineage>
        <taxon>Eukaryota</taxon>
        <taxon>Fungi</taxon>
        <taxon>Dikarya</taxon>
        <taxon>Ascomycota</taxon>
        <taxon>Pezizomycotina</taxon>
        <taxon>Sordariomycetes</taxon>
        <taxon>Sordariomycetidae</taxon>
        <taxon>Sordariales</taxon>
        <taxon>Podosporaceae</taxon>
        <taxon>Cladorrhinum</taxon>
    </lineage>
</organism>
<feature type="compositionally biased region" description="Basic and acidic residues" evidence="4">
    <location>
        <begin position="226"/>
        <end position="250"/>
    </location>
</feature>
<dbReference type="Proteomes" id="UP001321749">
    <property type="component" value="Unassembled WGS sequence"/>
</dbReference>
<comment type="caution">
    <text evidence="6">The sequence shown here is derived from an EMBL/GenBank/DDBJ whole genome shotgun (WGS) entry which is preliminary data.</text>
</comment>
<dbReference type="SUPFAM" id="SSF47095">
    <property type="entry name" value="HMG-box"/>
    <property type="match status" value="1"/>
</dbReference>
<evidence type="ECO:0000313" key="6">
    <source>
        <dbReference type="EMBL" id="KAK4459488.1"/>
    </source>
</evidence>
<evidence type="ECO:0000256" key="2">
    <source>
        <dbReference type="ARBA" id="ARBA00023242"/>
    </source>
</evidence>
<dbReference type="InterPro" id="IPR056513">
    <property type="entry name" value="INO80F"/>
</dbReference>
<keyword evidence="3" id="KW-0238">DNA-binding</keyword>
<feature type="compositionally biased region" description="Polar residues" evidence="4">
    <location>
        <begin position="126"/>
        <end position="153"/>
    </location>
</feature>
<dbReference type="InterPro" id="IPR036910">
    <property type="entry name" value="HMG_box_dom_sf"/>
</dbReference>
<feature type="domain" description="HMG box" evidence="5">
    <location>
        <begin position="165"/>
        <end position="234"/>
    </location>
</feature>
<dbReference type="Gene3D" id="1.10.30.10">
    <property type="entry name" value="High mobility group box domain"/>
    <property type="match status" value="1"/>
</dbReference>
<comment type="subcellular location">
    <subcellularLocation>
        <location evidence="1">Nucleus</location>
    </subcellularLocation>
</comment>
<evidence type="ECO:0000256" key="4">
    <source>
        <dbReference type="SAM" id="MobiDB-lite"/>
    </source>
</evidence>
<evidence type="ECO:0000259" key="5">
    <source>
        <dbReference type="PROSITE" id="PS50118"/>
    </source>
</evidence>
<dbReference type="GO" id="GO:0003677">
    <property type="term" value="F:DNA binding"/>
    <property type="evidence" value="ECO:0007669"/>
    <property type="project" value="UniProtKB-UniRule"/>
</dbReference>
<name>A0AAV9HG84_9PEZI</name>
<sequence length="280" mass="31043">MDKPNTDEDGSSIPPPLPPSVEEAYRRKCIQLKQRTKEVESENEAAIARLERMKRQVAKMRLERAFLLEQLAKRTSTNVEDSDGSPSPPPTPKEKPLRLKRGHRKASILPNLDATPSVGGAVGTNAAGSTFISQHPHNTQSPSSDAFSTQPTNGAGFHSRLGAPPKEPSSAYNMYCEANRPSMAQKAEEADDGRTVEDRLESGWKDLDDSQREDYETQADQAMAKYKKDKDEYDEAKEKEDQEREAEKQQQEAASAQDVEMGNYDTDQETTQGGGEKGEE</sequence>
<reference evidence="6" key="2">
    <citation type="submission" date="2023-06" db="EMBL/GenBank/DDBJ databases">
        <authorList>
            <consortium name="Lawrence Berkeley National Laboratory"/>
            <person name="Mondo S.J."/>
            <person name="Hensen N."/>
            <person name="Bonometti L."/>
            <person name="Westerberg I."/>
            <person name="Brannstrom I.O."/>
            <person name="Guillou S."/>
            <person name="Cros-Aarteil S."/>
            <person name="Calhoun S."/>
            <person name="Haridas S."/>
            <person name="Kuo A."/>
            <person name="Pangilinan J."/>
            <person name="Riley R."/>
            <person name="Labutti K."/>
            <person name="Andreopoulos B."/>
            <person name="Lipzen A."/>
            <person name="Chen C."/>
            <person name="Yanf M."/>
            <person name="Daum C."/>
            <person name="Ng V."/>
            <person name="Clum A."/>
            <person name="Steindorff A."/>
            <person name="Ohm R."/>
            <person name="Martin F."/>
            <person name="Silar P."/>
            <person name="Natvig D."/>
            <person name="Lalanne C."/>
            <person name="Gautier V."/>
            <person name="Ament-Velasquez S.L."/>
            <person name="Kruys A."/>
            <person name="Hutchinson M.I."/>
            <person name="Powell A.J."/>
            <person name="Barry K."/>
            <person name="Miller A.N."/>
            <person name="Grigoriev I.V."/>
            <person name="Debuchy R."/>
            <person name="Gladieux P."/>
            <person name="Thoren M.H."/>
            <person name="Johannesson H."/>
        </authorList>
    </citation>
    <scope>NUCLEOTIDE SEQUENCE</scope>
    <source>
        <strain evidence="6">PSN324</strain>
    </source>
</reference>
<evidence type="ECO:0000256" key="3">
    <source>
        <dbReference type="PROSITE-ProRule" id="PRU00267"/>
    </source>
</evidence>
<dbReference type="Pfam" id="PF24245">
    <property type="entry name" value="INO80F"/>
    <property type="match status" value="1"/>
</dbReference>
<dbReference type="CDD" id="cd00084">
    <property type="entry name" value="HMG-box_SF"/>
    <property type="match status" value="1"/>
</dbReference>
<dbReference type="AlphaFoldDB" id="A0AAV9HG84"/>
<dbReference type="Pfam" id="PF00505">
    <property type="entry name" value="HMG_box"/>
    <property type="match status" value="1"/>
</dbReference>
<dbReference type="PROSITE" id="PS50118">
    <property type="entry name" value="HMG_BOX_2"/>
    <property type="match status" value="1"/>
</dbReference>
<keyword evidence="2 3" id="KW-0539">Nucleus</keyword>
<feature type="compositionally biased region" description="Basic and acidic residues" evidence="4">
    <location>
        <begin position="186"/>
        <end position="215"/>
    </location>
</feature>
<dbReference type="SMART" id="SM00398">
    <property type="entry name" value="HMG"/>
    <property type="match status" value="1"/>
</dbReference>
<dbReference type="InterPro" id="IPR009071">
    <property type="entry name" value="HMG_box_dom"/>
</dbReference>
<protein>
    <recommendedName>
        <fullName evidence="5">HMG box domain-containing protein</fullName>
    </recommendedName>
</protein>
<feature type="region of interest" description="Disordered" evidence="4">
    <location>
        <begin position="73"/>
        <end position="280"/>
    </location>
</feature>
<evidence type="ECO:0000313" key="7">
    <source>
        <dbReference type="Proteomes" id="UP001321749"/>
    </source>
</evidence>
<evidence type="ECO:0000256" key="1">
    <source>
        <dbReference type="ARBA" id="ARBA00004123"/>
    </source>
</evidence>
<feature type="DNA-binding region" description="HMG box" evidence="3">
    <location>
        <begin position="165"/>
        <end position="234"/>
    </location>
</feature>
<dbReference type="GO" id="GO:0005634">
    <property type="term" value="C:nucleus"/>
    <property type="evidence" value="ECO:0007669"/>
    <property type="project" value="UniProtKB-SubCell"/>
</dbReference>
<accession>A0AAV9HG84</accession>
<gene>
    <name evidence="6" type="ORF">QBC42DRAFT_6942</name>
</gene>
<reference evidence="6" key="1">
    <citation type="journal article" date="2023" name="Mol. Phylogenet. Evol.">
        <title>Genome-scale phylogeny and comparative genomics of the fungal order Sordariales.</title>
        <authorList>
            <person name="Hensen N."/>
            <person name="Bonometti L."/>
            <person name="Westerberg I."/>
            <person name="Brannstrom I.O."/>
            <person name="Guillou S."/>
            <person name="Cros-Aarteil S."/>
            <person name="Calhoun S."/>
            <person name="Haridas S."/>
            <person name="Kuo A."/>
            <person name="Mondo S."/>
            <person name="Pangilinan J."/>
            <person name="Riley R."/>
            <person name="LaButti K."/>
            <person name="Andreopoulos B."/>
            <person name="Lipzen A."/>
            <person name="Chen C."/>
            <person name="Yan M."/>
            <person name="Daum C."/>
            <person name="Ng V."/>
            <person name="Clum A."/>
            <person name="Steindorff A."/>
            <person name="Ohm R.A."/>
            <person name="Martin F."/>
            <person name="Silar P."/>
            <person name="Natvig D.O."/>
            <person name="Lalanne C."/>
            <person name="Gautier V."/>
            <person name="Ament-Velasquez S.L."/>
            <person name="Kruys A."/>
            <person name="Hutchinson M.I."/>
            <person name="Powell A.J."/>
            <person name="Barry K."/>
            <person name="Miller A.N."/>
            <person name="Grigoriev I.V."/>
            <person name="Debuchy R."/>
            <person name="Gladieux P."/>
            <person name="Hiltunen Thoren M."/>
            <person name="Johannesson H."/>
        </authorList>
    </citation>
    <scope>NUCLEOTIDE SEQUENCE</scope>
    <source>
        <strain evidence="6">PSN324</strain>
    </source>
</reference>